<organism evidence="11">
    <name type="scientific">Fragaria ananassa</name>
    <name type="common">Strawberry</name>
    <name type="synonym">Fragaria chiloensis x Fragaria virginiana</name>
    <dbReference type="NCBI Taxonomy" id="3747"/>
    <lineage>
        <taxon>Eukaryota</taxon>
        <taxon>Viridiplantae</taxon>
        <taxon>Streptophyta</taxon>
        <taxon>Embryophyta</taxon>
        <taxon>Tracheophyta</taxon>
        <taxon>Spermatophyta</taxon>
        <taxon>Magnoliopsida</taxon>
        <taxon>eudicotyledons</taxon>
        <taxon>Gunneridae</taxon>
        <taxon>Pentapetalae</taxon>
        <taxon>rosids</taxon>
        <taxon>fabids</taxon>
        <taxon>Rosales</taxon>
        <taxon>Rosaceae</taxon>
        <taxon>Rosoideae</taxon>
        <taxon>Potentilleae</taxon>
        <taxon>Fragariinae</taxon>
        <taxon>Fragaria</taxon>
    </lineage>
</organism>
<gene>
    <name evidence="11" type="primary">DAHPS2</name>
</gene>
<dbReference type="NCBIfam" id="TIGR01358">
    <property type="entry name" value="DAHP_synth_II"/>
    <property type="match status" value="1"/>
</dbReference>
<feature type="binding site" evidence="8">
    <location>
        <position position="469"/>
    </location>
    <ligand>
        <name>Mn(2+)</name>
        <dbReference type="ChEBI" id="CHEBI:29035"/>
    </ligand>
</feature>
<dbReference type="GO" id="GO:0009507">
    <property type="term" value="C:chloroplast"/>
    <property type="evidence" value="ECO:0007669"/>
    <property type="project" value="UniProtKB-SubCell"/>
</dbReference>
<evidence type="ECO:0000256" key="4">
    <source>
        <dbReference type="ARBA" id="ARBA00022679"/>
    </source>
</evidence>
<dbReference type="InterPro" id="IPR013785">
    <property type="entry name" value="Aldolase_TIM"/>
</dbReference>
<feature type="binding site" evidence="8">
    <location>
        <position position="143"/>
    </location>
    <ligand>
        <name>Mn(2+)</name>
        <dbReference type="ChEBI" id="CHEBI:29035"/>
    </ligand>
</feature>
<keyword evidence="6 9" id="KW-0057">Aromatic amino acid biosynthesis</keyword>
<evidence type="ECO:0000256" key="1">
    <source>
        <dbReference type="ARBA" id="ARBA00004688"/>
    </source>
</evidence>
<feature type="binding site" evidence="8">
    <location>
        <position position="427"/>
    </location>
    <ligand>
        <name>Mn(2+)</name>
        <dbReference type="ChEBI" id="CHEBI:29035"/>
    </ligand>
</feature>
<dbReference type="Pfam" id="PF01474">
    <property type="entry name" value="DAHP_synth_2"/>
    <property type="match status" value="1"/>
</dbReference>
<reference evidence="11" key="1">
    <citation type="journal article" date="2016" name="Food Chem.">
        <title>Differential responses of four biosynthetic pathways of aroma compounds in postharvest strawberry (Fragaria x ananassa Duch.) under interaction of light and temperature.</title>
        <authorList>
            <person name="Fu X."/>
            <person name="Cheng S."/>
            <person name="Zhang Y."/>
            <person name="Du B."/>
            <person name="Feng C."/>
            <person name="Zhou Y."/>
            <person name="Mei X."/>
            <person name="Jiang Y."/>
            <person name="Duan X."/>
            <person name="Yang Z."/>
        </authorList>
    </citation>
    <scope>NUCLEOTIDE SEQUENCE</scope>
</reference>
<dbReference type="Gene3D" id="3.20.20.70">
    <property type="entry name" value="Aldolase class I"/>
    <property type="match status" value="1"/>
</dbReference>
<comment type="subcellular location">
    <subcellularLocation>
        <location evidence="9">Plastid</location>
        <location evidence="9">Chloroplast</location>
    </subcellularLocation>
</comment>
<keyword evidence="8" id="KW-0170">Cobalt</keyword>
<dbReference type="GO" id="GO:0008652">
    <property type="term" value="P:amino acid biosynthetic process"/>
    <property type="evidence" value="ECO:0007669"/>
    <property type="project" value="UniProtKB-KW"/>
</dbReference>
<feature type="binding site" evidence="8">
    <location>
        <position position="395"/>
    </location>
    <ligand>
        <name>phosphoenolpyruvate</name>
        <dbReference type="ChEBI" id="CHEBI:58702"/>
    </ligand>
</feature>
<dbReference type="PANTHER" id="PTHR21337:SF24">
    <property type="entry name" value="PHOSPHO-2-DEHYDRO-3-DEOXYHEPTONATE ALDOLASE 1, CHLOROPLASTIC"/>
    <property type="match status" value="1"/>
</dbReference>
<name>A0A1J0CL90_FRAAN</name>
<accession>A0A1J0CL90</accession>
<dbReference type="FunFam" id="3.20.20.70:FF:000128">
    <property type="entry name" value="Phospho-2-dehydro-3-deoxyheptonate aldolase"/>
    <property type="match status" value="1"/>
</dbReference>
<sequence length="533" mass="58678">MALTNPTTLSSKSLCNNPLSVPTTQSHQPTFLATKKRLVHPISAAAAADGGKSPVIAEKPPKAVAAAPVAAPKPNSGKWSIESWKTKKALQLPEYPDQNELNTVLGTIESFPPIVFAGEARHLEEKIAEAAMGNAFLLQGGDCAESFKEFSANNIRDTFRVMLQMGVVLMFGGQMNVVKVGRMAGQFAKPRSAAVEEKNGITLPVYKGDNINGEAFDEKSRIPDPQRLIRAYCQSAATLNLLRSFATGGYAAMQRVTQWNLDFAEHSEQGDRYQELAHRVDEALGFMSAAGLTVDHPIMRTTEFWTSHECLHLPYEQALTREDSTSGLFYDCSAHMLWCGERTRQLDGAHVEFLRGISNPIGVKVSNTMDPKDLVNLIEILNPTNKPGRITIICRMGAENMRVKLPHLIRAVRQAGQIVTWVCDPMHGNTIKAPCGLKTRPFDAILAEVRAFFDVHEQEGSHPGGIHLEMTGQNVTECIGGSRTVTFDDLSSRYHTHCDPRLNASQALELAFIIAERLRKRRIGTQRLLSLSL</sequence>
<evidence type="ECO:0000256" key="2">
    <source>
        <dbReference type="ARBA" id="ARBA00008911"/>
    </source>
</evidence>
<dbReference type="InterPro" id="IPR002480">
    <property type="entry name" value="DAHP_synth_2"/>
</dbReference>
<feature type="binding site" evidence="8">
    <location>
        <position position="364"/>
    </location>
    <ligand>
        <name>phosphoenolpyruvate</name>
        <dbReference type="ChEBI" id="CHEBI:58702"/>
    </ligand>
</feature>
<evidence type="ECO:0000256" key="9">
    <source>
        <dbReference type="RuleBase" id="RU363071"/>
    </source>
</evidence>
<evidence type="ECO:0000256" key="8">
    <source>
        <dbReference type="PIRSR" id="PIRSR602480-1"/>
    </source>
</evidence>
<evidence type="ECO:0000256" key="3">
    <source>
        <dbReference type="ARBA" id="ARBA00022605"/>
    </source>
</evidence>
<keyword evidence="3 9" id="KW-0028">Amino-acid biosynthesis</keyword>
<evidence type="ECO:0000313" key="11">
    <source>
        <dbReference type="EMBL" id="APB87290.1"/>
    </source>
</evidence>
<keyword evidence="4 9" id="KW-0808">Transferase</keyword>
<comment type="pathway">
    <text evidence="1 9">Metabolic intermediate biosynthesis; chorismate biosynthesis; chorismate from D-erythrose 4-phosphate and phosphoenolpyruvate: step 1/7.</text>
</comment>
<comment type="cofactor">
    <cofactor evidence="8">
        <name>Mn(2+)</name>
        <dbReference type="ChEBI" id="CHEBI:29035"/>
    </cofactor>
    <cofactor evidence="8">
        <name>Co(2+)</name>
        <dbReference type="ChEBI" id="CHEBI:48828"/>
    </cofactor>
    <cofactor evidence="8">
        <name>Cd(2+)</name>
        <dbReference type="ChEBI" id="CHEBI:48775"/>
    </cofactor>
    <text evidence="8">Binds 1 divalent cation per subunit. The enzyme is active with manganese, cobalt or cadmium ions.</text>
</comment>
<keyword evidence="8" id="KW-0104">Cadmium</keyword>
<evidence type="ECO:0000256" key="10">
    <source>
        <dbReference type="SAM" id="MobiDB-lite"/>
    </source>
</evidence>
<dbReference type="GO" id="GO:0003849">
    <property type="term" value="F:3-deoxy-7-phosphoheptulonate synthase activity"/>
    <property type="evidence" value="ECO:0007669"/>
    <property type="project" value="UniProtKB-EC"/>
</dbReference>
<dbReference type="UniPathway" id="UPA00053">
    <property type="reaction ID" value="UER00084"/>
</dbReference>
<evidence type="ECO:0000256" key="5">
    <source>
        <dbReference type="ARBA" id="ARBA00022946"/>
    </source>
</evidence>
<dbReference type="EC" id="2.5.1.54" evidence="9"/>
<feature type="binding site" evidence="8">
    <location>
        <position position="499"/>
    </location>
    <ligand>
        <name>Mn(2+)</name>
        <dbReference type="ChEBI" id="CHEBI:29035"/>
    </ligand>
</feature>
<feature type="region of interest" description="Disordered" evidence="10">
    <location>
        <begin position="1"/>
        <end position="28"/>
    </location>
</feature>
<dbReference type="AlphaFoldDB" id="A0A1J0CL90"/>
<dbReference type="EMBL" id="KX450229">
    <property type="protein sequence ID" value="APB87290.1"/>
    <property type="molecule type" value="mRNA"/>
</dbReference>
<keyword evidence="8" id="KW-0464">Manganese</keyword>
<feature type="binding site" evidence="8">
    <location>
        <position position="182"/>
    </location>
    <ligand>
        <name>phosphoenolpyruvate</name>
        <dbReference type="ChEBI" id="CHEBI:58702"/>
    </ligand>
</feature>
<keyword evidence="5 9" id="KW-0809">Transit peptide</keyword>
<dbReference type="GO" id="GO:0009423">
    <property type="term" value="P:chorismate biosynthetic process"/>
    <property type="evidence" value="ECO:0007669"/>
    <property type="project" value="UniProtKB-UniPathway"/>
</dbReference>
<evidence type="ECO:0000256" key="6">
    <source>
        <dbReference type="ARBA" id="ARBA00023141"/>
    </source>
</evidence>
<proteinExistence type="evidence at transcript level"/>
<dbReference type="PANTHER" id="PTHR21337">
    <property type="entry name" value="PHOSPHO-2-DEHYDRO-3-DEOXYHEPTONATE ALDOLASE 1, 2"/>
    <property type="match status" value="1"/>
</dbReference>
<keyword evidence="9" id="KW-0150">Chloroplast</keyword>
<feature type="binding site" evidence="8">
    <location>
        <begin position="341"/>
        <end position="342"/>
    </location>
    <ligand>
        <name>phosphoenolpyruvate</name>
        <dbReference type="ChEBI" id="CHEBI:58702"/>
    </ligand>
</feature>
<comment type="catalytic activity">
    <reaction evidence="7 9">
        <text>D-erythrose 4-phosphate + phosphoenolpyruvate + H2O = 7-phospho-2-dehydro-3-deoxy-D-arabino-heptonate + phosphate</text>
        <dbReference type="Rhea" id="RHEA:14717"/>
        <dbReference type="ChEBI" id="CHEBI:15377"/>
        <dbReference type="ChEBI" id="CHEBI:16897"/>
        <dbReference type="ChEBI" id="CHEBI:43474"/>
        <dbReference type="ChEBI" id="CHEBI:58394"/>
        <dbReference type="ChEBI" id="CHEBI:58702"/>
        <dbReference type="EC" id="2.5.1.54"/>
    </reaction>
</comment>
<dbReference type="GO" id="GO:0009073">
    <property type="term" value="P:aromatic amino acid family biosynthetic process"/>
    <property type="evidence" value="ECO:0007669"/>
    <property type="project" value="UniProtKB-KW"/>
</dbReference>
<evidence type="ECO:0000256" key="7">
    <source>
        <dbReference type="ARBA" id="ARBA00047508"/>
    </source>
</evidence>
<keyword evidence="9" id="KW-0934">Plastid</keyword>
<protein>
    <recommendedName>
        <fullName evidence="9">Phospho-2-dehydro-3-deoxyheptonate aldolase</fullName>
        <ecNumber evidence="9">2.5.1.54</ecNumber>
    </recommendedName>
</protein>
<comment type="similarity">
    <text evidence="2 9">Belongs to the class-II DAHP synthase family.</text>
</comment>
<dbReference type="SUPFAM" id="SSF51569">
    <property type="entry name" value="Aldolase"/>
    <property type="match status" value="1"/>
</dbReference>